<dbReference type="Proteomes" id="UP000076420">
    <property type="component" value="Unassembled WGS sequence"/>
</dbReference>
<evidence type="ECO:0000313" key="1">
    <source>
        <dbReference type="EnsemblMetazoa" id="BGLB005971-PB"/>
    </source>
</evidence>
<dbReference type="VEuPathDB" id="VectorBase:BGLB005971"/>
<sequence length="119" mass="13655">MLRDTERAADKLKFNEIFYFSSLLNIEDFETLKVVMQRASVLCPFNSLGQFLLKLSELIPPTSLSAEFLQSVVELLSAQDICWPYLCHQLSQLFWAHLAPGKLCPSSNFLNVSVFQYFL</sequence>
<dbReference type="KEGG" id="bgt:106062774"/>
<proteinExistence type="predicted"/>
<dbReference type="AlphaFoldDB" id="A0A2C9JPS0"/>
<name>A0A2C9JPS0_BIOGL</name>
<evidence type="ECO:0000313" key="2">
    <source>
        <dbReference type="Proteomes" id="UP000076420"/>
    </source>
</evidence>
<dbReference type="EnsemblMetazoa" id="BGLB005971-RB">
    <property type="protein sequence ID" value="BGLB005971-PB"/>
    <property type="gene ID" value="BGLB005971"/>
</dbReference>
<dbReference type="VEuPathDB" id="VectorBase:BGLAX_048936"/>
<gene>
    <name evidence="1" type="primary">106062774</name>
</gene>
<reference evidence="1" key="1">
    <citation type="submission" date="2020-05" db="UniProtKB">
        <authorList>
            <consortium name="EnsemblMetazoa"/>
        </authorList>
    </citation>
    <scope>IDENTIFICATION</scope>
    <source>
        <strain evidence="1">BB02</strain>
    </source>
</reference>
<organism evidence="1 2">
    <name type="scientific">Biomphalaria glabrata</name>
    <name type="common">Bloodfluke planorb</name>
    <name type="synonym">Freshwater snail</name>
    <dbReference type="NCBI Taxonomy" id="6526"/>
    <lineage>
        <taxon>Eukaryota</taxon>
        <taxon>Metazoa</taxon>
        <taxon>Spiralia</taxon>
        <taxon>Lophotrochozoa</taxon>
        <taxon>Mollusca</taxon>
        <taxon>Gastropoda</taxon>
        <taxon>Heterobranchia</taxon>
        <taxon>Euthyneura</taxon>
        <taxon>Panpulmonata</taxon>
        <taxon>Hygrophila</taxon>
        <taxon>Lymnaeoidea</taxon>
        <taxon>Planorbidae</taxon>
        <taxon>Biomphalaria</taxon>
    </lineage>
</organism>
<protein>
    <submittedName>
        <fullName evidence="1">Uncharacterized protein</fullName>
    </submittedName>
</protein>
<accession>A0A2C9JPS0</accession>